<dbReference type="eggNOG" id="ENOG5032TB6">
    <property type="taxonomic scope" value="Bacteria"/>
</dbReference>
<dbReference type="AlphaFoldDB" id="A0A0A5HVU3"/>
<proteinExistence type="predicted"/>
<reference evidence="2 3" key="1">
    <citation type="submission" date="2013-08" db="EMBL/GenBank/DDBJ databases">
        <authorList>
            <person name="Huang J."/>
            <person name="Wang G."/>
        </authorList>
    </citation>
    <scope>NUCLEOTIDE SEQUENCE [LARGE SCALE GENOMIC DNA]</scope>
    <source>
        <strain evidence="2 3">JSM 072002</strain>
    </source>
</reference>
<organism evidence="2 3">
    <name type="scientific">Pontibacillus litoralis JSM 072002</name>
    <dbReference type="NCBI Taxonomy" id="1385512"/>
    <lineage>
        <taxon>Bacteria</taxon>
        <taxon>Bacillati</taxon>
        <taxon>Bacillota</taxon>
        <taxon>Bacilli</taxon>
        <taxon>Bacillales</taxon>
        <taxon>Bacillaceae</taxon>
        <taxon>Pontibacillus</taxon>
    </lineage>
</organism>
<dbReference type="RefSeq" id="WP_036833153.1">
    <property type="nucleotide sequence ID" value="NZ_AVPG01000005.1"/>
</dbReference>
<dbReference type="EMBL" id="AVPG01000005">
    <property type="protein sequence ID" value="KGX87762.1"/>
    <property type="molecule type" value="Genomic_DNA"/>
</dbReference>
<feature type="domain" description="Scaffold protein Nfu/NifU N-terminal" evidence="1">
    <location>
        <begin position="3"/>
        <end position="84"/>
    </location>
</feature>
<sequence length="87" mass="9411">MTIQAQPTPNPNAYKFTSDRIIFGGDGSISVMAGQTSEHSIMNDIMAIEGVDNVFGYQNFITVNKKADADWETLAGDVQSVIEGHGF</sequence>
<dbReference type="SMART" id="SM00932">
    <property type="entry name" value="Nfu_N"/>
    <property type="match status" value="1"/>
</dbReference>
<dbReference type="Proteomes" id="UP000030401">
    <property type="component" value="Unassembled WGS sequence"/>
</dbReference>
<dbReference type="SUPFAM" id="SSF110836">
    <property type="entry name" value="Hypothetical protein SAV1430"/>
    <property type="match status" value="1"/>
</dbReference>
<gene>
    <name evidence="2" type="ORF">N784_14215</name>
</gene>
<accession>A0A0A5HVU3</accession>
<dbReference type="InterPro" id="IPR036498">
    <property type="entry name" value="Nfu/NifU_N_sf"/>
</dbReference>
<evidence type="ECO:0000313" key="2">
    <source>
        <dbReference type="EMBL" id="KGX87762.1"/>
    </source>
</evidence>
<name>A0A0A5HVU3_9BACI</name>
<protein>
    <submittedName>
        <fullName evidence="2">Scaffold protein Nfu/NifU</fullName>
    </submittedName>
</protein>
<dbReference type="Gene3D" id="3.30.1370.70">
    <property type="entry name" value="Scaffold protein Nfu/NifU, N-terminal domain"/>
    <property type="match status" value="1"/>
</dbReference>
<dbReference type="Pfam" id="PF08712">
    <property type="entry name" value="Nfu_N"/>
    <property type="match status" value="1"/>
</dbReference>
<evidence type="ECO:0000259" key="1">
    <source>
        <dbReference type="SMART" id="SM00932"/>
    </source>
</evidence>
<comment type="caution">
    <text evidence="2">The sequence shown here is derived from an EMBL/GenBank/DDBJ whole genome shotgun (WGS) entry which is preliminary data.</text>
</comment>
<dbReference type="InterPro" id="IPR014824">
    <property type="entry name" value="Nfu/NifU_N"/>
</dbReference>
<keyword evidence="3" id="KW-1185">Reference proteome</keyword>
<dbReference type="OrthoDB" id="2968418at2"/>
<dbReference type="STRING" id="1385512.N784_14215"/>
<evidence type="ECO:0000313" key="3">
    <source>
        <dbReference type="Proteomes" id="UP000030401"/>
    </source>
</evidence>